<feature type="domain" description="HeH/LEM" evidence="4">
    <location>
        <begin position="63"/>
        <end position="93"/>
    </location>
</feature>
<feature type="chain" id="PRO_5005223136" description="HeH/LEM domain-containing protein" evidence="3">
    <location>
        <begin position="24"/>
        <end position="272"/>
    </location>
</feature>
<dbReference type="CDD" id="cd12935">
    <property type="entry name" value="LEM_like"/>
    <property type="match status" value="1"/>
</dbReference>
<organism evidence="5">
    <name type="scientific">Spongospora subterranea</name>
    <dbReference type="NCBI Taxonomy" id="70186"/>
    <lineage>
        <taxon>Eukaryota</taxon>
        <taxon>Sar</taxon>
        <taxon>Rhizaria</taxon>
        <taxon>Endomyxa</taxon>
        <taxon>Phytomyxea</taxon>
        <taxon>Plasmodiophorida</taxon>
        <taxon>Plasmodiophoridae</taxon>
        <taxon>Spongospora</taxon>
    </lineage>
</organism>
<keyword evidence="2" id="KW-1133">Transmembrane helix</keyword>
<feature type="non-terminal residue" evidence="5">
    <location>
        <position position="1"/>
    </location>
</feature>
<keyword evidence="2" id="KW-0472">Membrane</keyword>
<dbReference type="InterPro" id="IPR011015">
    <property type="entry name" value="LEM/LEM-like_dom_sf"/>
</dbReference>
<keyword evidence="2" id="KW-0812">Transmembrane</keyword>
<feature type="compositionally biased region" description="Low complexity" evidence="1">
    <location>
        <begin position="228"/>
        <end position="237"/>
    </location>
</feature>
<sequence>FGSILRCSLCVQLAGHWLTVVLSTKERQALVEGADCLGVGGRLNCRHDAHGSGMSREDVAGWKVKDLRDWLDEHAVRYSKAAKKSELIDLVNEYKEMVDAGMSLKPQPAKMTVDGLIEWLTEHNVELPATRQKKSFYVEQFEVRASTIEISASALSPAKQQKTISTAPSTAPRPSRPSQRKTPSKGTSRSLSPTRRRSARRKLLDMPGPMSDEDESESLDKEERHSDVAVANTTTPSASPSTFRVFFILSFVFVILSAYIGWLGKSLIFRNQ</sequence>
<dbReference type="EMBL" id="HACM01008785">
    <property type="protein sequence ID" value="CRZ09227.1"/>
    <property type="molecule type" value="Transcribed_RNA"/>
</dbReference>
<evidence type="ECO:0000313" key="5">
    <source>
        <dbReference type="EMBL" id="CRZ09227.1"/>
    </source>
</evidence>
<feature type="transmembrane region" description="Helical" evidence="2">
    <location>
        <begin position="243"/>
        <end position="263"/>
    </location>
</feature>
<dbReference type="Gene3D" id="1.10.720.40">
    <property type="match status" value="1"/>
</dbReference>
<reference evidence="5" key="1">
    <citation type="submission" date="2015-04" db="EMBL/GenBank/DDBJ databases">
        <title>The genome sequence of the plant pathogenic Rhizarian Plasmodiophora brassicae reveals insights in its biotrophic life cycle and the origin of chitin synthesis.</title>
        <authorList>
            <person name="Schwelm A."/>
            <person name="Fogelqvist J."/>
            <person name="Knaust A."/>
            <person name="Julke S."/>
            <person name="Lilja T."/>
            <person name="Dhandapani V."/>
            <person name="Bonilla-Rosso G."/>
            <person name="Karlsson M."/>
            <person name="Shevchenko A."/>
            <person name="Choi S.R."/>
            <person name="Kim H.G."/>
            <person name="Park J.Y."/>
            <person name="Lim Y.P."/>
            <person name="Ludwig-Muller J."/>
            <person name="Dixelius C."/>
        </authorList>
    </citation>
    <scope>NUCLEOTIDE SEQUENCE</scope>
    <source>
        <tissue evidence="5">Potato root galls</tissue>
    </source>
</reference>
<evidence type="ECO:0000256" key="2">
    <source>
        <dbReference type="SAM" id="Phobius"/>
    </source>
</evidence>
<feature type="compositionally biased region" description="Low complexity" evidence="1">
    <location>
        <begin position="165"/>
        <end position="177"/>
    </location>
</feature>
<evidence type="ECO:0000256" key="3">
    <source>
        <dbReference type="SAM" id="SignalP"/>
    </source>
</evidence>
<dbReference type="Gene3D" id="1.10.720.140">
    <property type="match status" value="1"/>
</dbReference>
<protein>
    <recommendedName>
        <fullName evidence="4">HeH/LEM domain-containing protein</fullName>
    </recommendedName>
</protein>
<feature type="signal peptide" evidence="3">
    <location>
        <begin position="1"/>
        <end position="23"/>
    </location>
</feature>
<evidence type="ECO:0000256" key="1">
    <source>
        <dbReference type="SAM" id="MobiDB-lite"/>
    </source>
</evidence>
<feature type="region of interest" description="Disordered" evidence="1">
    <location>
        <begin position="154"/>
        <end position="237"/>
    </location>
</feature>
<proteinExistence type="predicted"/>
<keyword evidence="3" id="KW-0732">Signal</keyword>
<dbReference type="Pfam" id="PF12949">
    <property type="entry name" value="HeH"/>
    <property type="match status" value="1"/>
</dbReference>
<accession>A0A0H5R623</accession>
<feature type="compositionally biased region" description="Polar residues" evidence="1">
    <location>
        <begin position="154"/>
        <end position="164"/>
    </location>
</feature>
<feature type="compositionally biased region" description="Basic and acidic residues" evidence="1">
    <location>
        <begin position="218"/>
        <end position="227"/>
    </location>
</feature>
<dbReference type="AlphaFoldDB" id="A0A0H5R623"/>
<dbReference type="InterPro" id="IPR025856">
    <property type="entry name" value="HeH/LEM_domain"/>
</dbReference>
<evidence type="ECO:0000259" key="4">
    <source>
        <dbReference type="Pfam" id="PF12949"/>
    </source>
</evidence>
<name>A0A0H5R623_9EUKA</name>